<reference evidence="4" key="1">
    <citation type="submission" date="2023-07" db="EMBL/GenBank/DDBJ databases">
        <title>30 novel species of actinomycetes from the DSMZ collection.</title>
        <authorList>
            <person name="Nouioui I."/>
        </authorList>
    </citation>
    <scope>NUCLEOTIDE SEQUENCE [LARGE SCALE GENOMIC DNA]</scope>
    <source>
        <strain evidence="4">DSM 44743</strain>
    </source>
</reference>
<keyword evidence="4" id="KW-1185">Reference proteome</keyword>
<feature type="region of interest" description="Disordered" evidence="1">
    <location>
        <begin position="1"/>
        <end position="20"/>
    </location>
</feature>
<feature type="transmembrane region" description="Helical" evidence="2">
    <location>
        <begin position="94"/>
        <end position="116"/>
    </location>
</feature>
<evidence type="ECO:0000256" key="2">
    <source>
        <dbReference type="SAM" id="Phobius"/>
    </source>
</evidence>
<evidence type="ECO:0000256" key="1">
    <source>
        <dbReference type="SAM" id="MobiDB-lite"/>
    </source>
</evidence>
<evidence type="ECO:0000313" key="3">
    <source>
        <dbReference type="EMBL" id="MDT0330932.1"/>
    </source>
</evidence>
<keyword evidence="2" id="KW-1133">Transmembrane helix</keyword>
<dbReference type="InterPro" id="IPR009937">
    <property type="entry name" value="Phage_holin_3_6"/>
</dbReference>
<dbReference type="Pfam" id="PF07332">
    <property type="entry name" value="Phage_holin_3_6"/>
    <property type="match status" value="1"/>
</dbReference>
<dbReference type="RefSeq" id="WP_274812316.1">
    <property type="nucleotide sequence ID" value="NZ_JAVREP010000017.1"/>
</dbReference>
<proteinExistence type="predicted"/>
<accession>A0ABU2ME21</accession>
<feature type="transmembrane region" description="Helical" evidence="2">
    <location>
        <begin position="57"/>
        <end position="82"/>
    </location>
</feature>
<protein>
    <submittedName>
        <fullName evidence="3">Phage holin family protein</fullName>
    </submittedName>
</protein>
<dbReference type="EMBL" id="JAVREP010000017">
    <property type="protein sequence ID" value="MDT0330932.1"/>
    <property type="molecule type" value="Genomic_DNA"/>
</dbReference>
<comment type="caution">
    <text evidence="3">The sequence shown here is derived from an EMBL/GenBank/DDBJ whole genome shotgun (WGS) entry which is preliminary data.</text>
</comment>
<sequence length="162" mass="16881">MVDKPGAGGPGTSSDGDRSVGELVSDVTDNLSRLVRLELQLAKVEAKAEAAKVGKGIAGFAVFAVLAHIFVILLSVTIAFVLYEVAGLPGWASFAIVTGFYLLIALVSALFGLLSFRKLRGLERTQVTGARLGQILRREVVPPGARDIATTDQAGATATSGR</sequence>
<evidence type="ECO:0000313" key="4">
    <source>
        <dbReference type="Proteomes" id="UP001183390"/>
    </source>
</evidence>
<feature type="compositionally biased region" description="Gly residues" evidence="1">
    <location>
        <begin position="1"/>
        <end position="11"/>
    </location>
</feature>
<keyword evidence="2" id="KW-0812">Transmembrane</keyword>
<organism evidence="3 4">
    <name type="scientific">Nocardiopsis lambiniae</name>
    <dbReference type="NCBI Taxonomy" id="3075539"/>
    <lineage>
        <taxon>Bacteria</taxon>
        <taxon>Bacillati</taxon>
        <taxon>Actinomycetota</taxon>
        <taxon>Actinomycetes</taxon>
        <taxon>Streptosporangiales</taxon>
        <taxon>Nocardiopsidaceae</taxon>
        <taxon>Nocardiopsis</taxon>
    </lineage>
</organism>
<keyword evidence="2" id="KW-0472">Membrane</keyword>
<dbReference type="Proteomes" id="UP001183390">
    <property type="component" value="Unassembled WGS sequence"/>
</dbReference>
<name>A0ABU2ME21_9ACTN</name>
<gene>
    <name evidence="3" type="ORF">RM479_21140</name>
</gene>